<protein>
    <submittedName>
        <fullName evidence="1">Uncharacterized protein</fullName>
    </submittedName>
</protein>
<dbReference type="EMBL" id="GBXM01012530">
    <property type="protein sequence ID" value="JAH96047.1"/>
    <property type="molecule type" value="Transcribed_RNA"/>
</dbReference>
<accession>A0A0E9WZY1</accession>
<reference evidence="1" key="1">
    <citation type="submission" date="2014-11" db="EMBL/GenBank/DDBJ databases">
        <authorList>
            <person name="Amaro Gonzalez C."/>
        </authorList>
    </citation>
    <scope>NUCLEOTIDE SEQUENCE</scope>
</reference>
<dbReference type="AlphaFoldDB" id="A0A0E9WZY1"/>
<evidence type="ECO:0000313" key="1">
    <source>
        <dbReference type="EMBL" id="JAH96047.1"/>
    </source>
</evidence>
<proteinExistence type="predicted"/>
<sequence length="114" mass="13305">MLPWFPISVINIRGDQNMRVDLKTEQHFLQQKKKSSTGNKVSFSVRSSIKRSILACIQIPFYSSFLNQNNILHNKYSIQRLFVAKPNLNKPIKEGLYIQCFKDFGDKLHCLCKK</sequence>
<organism evidence="1">
    <name type="scientific">Anguilla anguilla</name>
    <name type="common">European freshwater eel</name>
    <name type="synonym">Muraena anguilla</name>
    <dbReference type="NCBI Taxonomy" id="7936"/>
    <lineage>
        <taxon>Eukaryota</taxon>
        <taxon>Metazoa</taxon>
        <taxon>Chordata</taxon>
        <taxon>Craniata</taxon>
        <taxon>Vertebrata</taxon>
        <taxon>Euteleostomi</taxon>
        <taxon>Actinopterygii</taxon>
        <taxon>Neopterygii</taxon>
        <taxon>Teleostei</taxon>
        <taxon>Anguilliformes</taxon>
        <taxon>Anguillidae</taxon>
        <taxon>Anguilla</taxon>
    </lineage>
</organism>
<name>A0A0E9WZY1_ANGAN</name>
<reference evidence="1" key="2">
    <citation type="journal article" date="2015" name="Fish Shellfish Immunol.">
        <title>Early steps in the European eel (Anguilla anguilla)-Vibrio vulnificus interaction in the gills: Role of the RtxA13 toxin.</title>
        <authorList>
            <person name="Callol A."/>
            <person name="Pajuelo D."/>
            <person name="Ebbesson L."/>
            <person name="Teles M."/>
            <person name="MacKenzie S."/>
            <person name="Amaro C."/>
        </authorList>
    </citation>
    <scope>NUCLEOTIDE SEQUENCE</scope>
</reference>